<dbReference type="CDD" id="cd01144">
    <property type="entry name" value="BtuF"/>
    <property type="match status" value="1"/>
</dbReference>
<evidence type="ECO:0000259" key="2">
    <source>
        <dbReference type="PROSITE" id="PS50983"/>
    </source>
</evidence>
<evidence type="ECO:0000313" key="4">
    <source>
        <dbReference type="EMBL" id="MBZ6066080.1"/>
    </source>
</evidence>
<accession>A0A0S2SIL6</accession>
<reference evidence="3 5" key="2">
    <citation type="journal article" date="2016" name="Genome Announc.">
        <title>Complete Genome Sequence of the Highly Virulent Aeromonas schubertii Strain WL1483, Isolated from Diseased Snakehead Fish (Channa argus) in China.</title>
        <authorList>
            <person name="Liu L."/>
            <person name="Li N."/>
            <person name="Zhang D."/>
            <person name="Fu X."/>
            <person name="Shi C."/>
            <person name="Lin Q."/>
            <person name="Hao G."/>
        </authorList>
    </citation>
    <scope>NUCLEOTIDE SEQUENCE [LARGE SCALE GENOMIC DNA]</scope>
    <source>
        <strain evidence="3 5">WL1483</strain>
    </source>
</reference>
<feature type="domain" description="Fe/B12 periplasmic-binding" evidence="2">
    <location>
        <begin position="18"/>
        <end position="265"/>
    </location>
</feature>
<dbReference type="PATRIC" id="fig|652.5.peg.1506"/>
<protein>
    <submittedName>
        <fullName evidence="3">ABC transporter substrate-binding protein</fullName>
    </submittedName>
    <submittedName>
        <fullName evidence="4">Cobalamin-binding protein</fullName>
    </submittedName>
</protein>
<keyword evidence="1" id="KW-0732">Signal</keyword>
<dbReference type="AlphaFoldDB" id="A0A0S2SIL6"/>
<organism evidence="3 5">
    <name type="scientific">Aeromonas schubertii</name>
    <dbReference type="NCBI Taxonomy" id="652"/>
    <lineage>
        <taxon>Bacteria</taxon>
        <taxon>Pseudomonadati</taxon>
        <taxon>Pseudomonadota</taxon>
        <taxon>Gammaproteobacteria</taxon>
        <taxon>Aeromonadales</taxon>
        <taxon>Aeromonadaceae</taxon>
        <taxon>Aeromonas</taxon>
    </lineage>
</organism>
<reference evidence="4 6" key="3">
    <citation type="submission" date="2021-09" db="EMBL/GenBank/DDBJ databases">
        <title>Aeromonas schubertii isolated from Asian sea bass.</title>
        <authorList>
            <person name="Pinpimai K."/>
        </authorList>
    </citation>
    <scope>NUCLEOTIDE SEQUENCE [LARGE SCALE GENOMIC DNA]</scope>
    <source>
        <strain evidence="4 6">CHULA2021a</strain>
    </source>
</reference>
<dbReference type="InterPro" id="IPR002491">
    <property type="entry name" value="ABC_transptr_periplasmic_BD"/>
</dbReference>
<dbReference type="Proteomes" id="UP000774958">
    <property type="component" value="Unassembled WGS sequence"/>
</dbReference>
<evidence type="ECO:0000313" key="6">
    <source>
        <dbReference type="Proteomes" id="UP000774958"/>
    </source>
</evidence>
<dbReference type="EMBL" id="CP013067">
    <property type="protein sequence ID" value="ALP41551.1"/>
    <property type="molecule type" value="Genomic_DNA"/>
</dbReference>
<name>A0A0S2SIL6_9GAMM</name>
<keyword evidence="6" id="KW-1185">Reference proteome</keyword>
<reference evidence="5" key="1">
    <citation type="submission" date="2015-10" db="EMBL/GenBank/DDBJ databases">
        <title>Complete Genome Sequence of Aeromonas schubertii strain WL1483.</title>
        <authorList>
            <person name="Liu L."/>
        </authorList>
    </citation>
    <scope>NUCLEOTIDE SEQUENCE [LARGE SCALE GENOMIC DNA]</scope>
    <source>
        <strain evidence="5">WL1483</strain>
    </source>
</reference>
<dbReference type="SUPFAM" id="SSF53807">
    <property type="entry name" value="Helical backbone' metal receptor"/>
    <property type="match status" value="1"/>
</dbReference>
<dbReference type="GO" id="GO:0071281">
    <property type="term" value="P:cellular response to iron ion"/>
    <property type="evidence" value="ECO:0007669"/>
    <property type="project" value="TreeGrafter"/>
</dbReference>
<dbReference type="EMBL" id="JAIRBT010000008">
    <property type="protein sequence ID" value="MBZ6066080.1"/>
    <property type="molecule type" value="Genomic_DNA"/>
</dbReference>
<dbReference type="KEGG" id="asr:WL1483_2132"/>
<dbReference type="NCBIfam" id="NF038402">
    <property type="entry name" value="TroA_like"/>
    <property type="match status" value="1"/>
</dbReference>
<evidence type="ECO:0000256" key="1">
    <source>
        <dbReference type="ARBA" id="ARBA00022729"/>
    </source>
</evidence>
<dbReference type="Pfam" id="PF01497">
    <property type="entry name" value="Peripla_BP_2"/>
    <property type="match status" value="1"/>
</dbReference>
<sequence length="265" mass="29046">MFLLLLLWGGIAQATPQRVVSLTPHITELLFAIGAGSRIVATDDASDTPPEVRGLPHVANYRSINGEALLALRPDLVVGWRSAQSRLLEPIERLGVPVAYSEPTDFDSLADEMRMLGKTLGLESQANEAADAYLARLAELRRRYGQGRKVRVFYQLWSPPLTSVSGHAWPAQAITLCGGENLMAGAATPYPQVSLEQVLKGNPELILAGSHDKKVLEVWLDWPMVEAVKHRAMVLINPDELHRFTPRALNGVEAVCQAIDAVRHP</sequence>
<dbReference type="Proteomes" id="UP000058114">
    <property type="component" value="Chromosome"/>
</dbReference>
<dbReference type="Gene3D" id="3.40.50.1980">
    <property type="entry name" value="Nitrogenase molybdenum iron protein domain"/>
    <property type="match status" value="2"/>
</dbReference>
<dbReference type="PANTHER" id="PTHR30535">
    <property type="entry name" value="VITAMIN B12-BINDING PROTEIN"/>
    <property type="match status" value="1"/>
</dbReference>
<dbReference type="PROSITE" id="PS50983">
    <property type="entry name" value="FE_B12_PBP"/>
    <property type="match status" value="1"/>
</dbReference>
<evidence type="ECO:0000313" key="3">
    <source>
        <dbReference type="EMBL" id="ALP41551.1"/>
    </source>
</evidence>
<dbReference type="PANTHER" id="PTHR30535:SF34">
    <property type="entry name" value="MOLYBDATE-BINDING PROTEIN MOLA"/>
    <property type="match status" value="1"/>
</dbReference>
<gene>
    <name evidence="4" type="ORF">LA374_07665</name>
    <name evidence="3" type="ORF">WL1483_2132</name>
</gene>
<proteinExistence type="predicted"/>
<evidence type="ECO:0000313" key="5">
    <source>
        <dbReference type="Proteomes" id="UP000058114"/>
    </source>
</evidence>
<dbReference type="InterPro" id="IPR050902">
    <property type="entry name" value="ABC_Transporter_SBP"/>
</dbReference>
<dbReference type="InterPro" id="IPR054828">
    <property type="entry name" value="Vit_B12_bind_prot"/>
</dbReference>